<keyword evidence="1" id="KW-0812">Transmembrane</keyword>
<dbReference type="InterPro" id="IPR001633">
    <property type="entry name" value="EAL_dom"/>
</dbReference>
<protein>
    <submittedName>
        <fullName evidence="5">EAL domain-containing protein</fullName>
    </submittedName>
</protein>
<feature type="transmembrane region" description="Helical" evidence="1">
    <location>
        <begin position="176"/>
        <end position="196"/>
    </location>
</feature>
<dbReference type="InterPro" id="IPR000160">
    <property type="entry name" value="GGDEF_dom"/>
</dbReference>
<dbReference type="RefSeq" id="WP_219201347.1">
    <property type="nucleotide sequence ID" value="NZ_JAHWQX010000002.1"/>
</dbReference>
<evidence type="ECO:0000259" key="2">
    <source>
        <dbReference type="PROSITE" id="PS50883"/>
    </source>
</evidence>
<feature type="transmembrane region" description="Helical" evidence="1">
    <location>
        <begin position="111"/>
        <end position="134"/>
    </location>
</feature>
<feature type="transmembrane region" description="Helical" evidence="1">
    <location>
        <begin position="83"/>
        <end position="104"/>
    </location>
</feature>
<keyword evidence="1" id="KW-0472">Membrane</keyword>
<evidence type="ECO:0000313" key="6">
    <source>
        <dbReference type="Proteomes" id="UP001430804"/>
    </source>
</evidence>
<dbReference type="PANTHER" id="PTHR44757">
    <property type="entry name" value="DIGUANYLATE CYCLASE DGCP"/>
    <property type="match status" value="1"/>
</dbReference>
<dbReference type="InterPro" id="IPR005330">
    <property type="entry name" value="MHYT_dom"/>
</dbReference>
<evidence type="ECO:0000313" key="5">
    <source>
        <dbReference type="EMBL" id="MBW3097435.1"/>
    </source>
</evidence>
<dbReference type="EMBL" id="JAHWQX010000002">
    <property type="protein sequence ID" value="MBW3097435.1"/>
    <property type="molecule type" value="Genomic_DNA"/>
</dbReference>
<feature type="domain" description="GGDEF" evidence="3">
    <location>
        <begin position="393"/>
        <end position="523"/>
    </location>
</feature>
<feature type="domain" description="EAL" evidence="2">
    <location>
        <begin position="532"/>
        <end position="782"/>
    </location>
</feature>
<evidence type="ECO:0000259" key="3">
    <source>
        <dbReference type="PROSITE" id="PS50887"/>
    </source>
</evidence>
<name>A0ABS6WNG7_9HYPH</name>
<feature type="transmembrane region" description="Helical" evidence="1">
    <location>
        <begin position="15"/>
        <end position="36"/>
    </location>
</feature>
<keyword evidence="1" id="KW-1133">Transmembrane helix</keyword>
<dbReference type="PROSITE" id="PS50924">
    <property type="entry name" value="MHYT"/>
    <property type="match status" value="1"/>
</dbReference>
<dbReference type="CDD" id="cd01948">
    <property type="entry name" value="EAL"/>
    <property type="match status" value="1"/>
</dbReference>
<feature type="transmembrane region" description="Helical" evidence="1">
    <location>
        <begin position="48"/>
        <end position="71"/>
    </location>
</feature>
<dbReference type="CDD" id="cd01949">
    <property type="entry name" value="GGDEF"/>
    <property type="match status" value="1"/>
</dbReference>
<evidence type="ECO:0000256" key="1">
    <source>
        <dbReference type="PROSITE-ProRule" id="PRU00244"/>
    </source>
</evidence>
<feature type="transmembrane region" description="Helical" evidence="1">
    <location>
        <begin position="146"/>
        <end position="164"/>
    </location>
</feature>
<proteinExistence type="predicted"/>
<dbReference type="Pfam" id="PF00990">
    <property type="entry name" value="GGDEF"/>
    <property type="match status" value="1"/>
</dbReference>
<gene>
    <name evidence="5" type="ORF">KY465_09100</name>
</gene>
<accession>A0ABS6WNG7</accession>
<dbReference type="Pfam" id="PF03707">
    <property type="entry name" value="MHYT"/>
    <property type="match status" value="2"/>
</dbReference>
<feature type="domain" description="MHYT" evidence="4">
    <location>
        <begin position="12"/>
        <end position="199"/>
    </location>
</feature>
<comment type="caution">
    <text evidence="5">The sequence shown here is derived from an EMBL/GenBank/DDBJ whole genome shotgun (WGS) entry which is preliminary data.</text>
</comment>
<dbReference type="Pfam" id="PF12860">
    <property type="entry name" value="PAS_7"/>
    <property type="match status" value="1"/>
</dbReference>
<dbReference type="PROSITE" id="PS50883">
    <property type="entry name" value="EAL"/>
    <property type="match status" value="1"/>
</dbReference>
<dbReference type="PANTHER" id="PTHR44757:SF2">
    <property type="entry name" value="BIOFILM ARCHITECTURE MAINTENANCE PROTEIN MBAA"/>
    <property type="match status" value="1"/>
</dbReference>
<feature type="transmembrane region" description="Helical" evidence="1">
    <location>
        <begin position="216"/>
        <end position="237"/>
    </location>
</feature>
<evidence type="ECO:0000259" key="4">
    <source>
        <dbReference type="PROSITE" id="PS50924"/>
    </source>
</evidence>
<organism evidence="5 6">
    <name type="scientific">Pseudohoeflea coraliihabitans</name>
    <dbReference type="NCBI Taxonomy" id="2860393"/>
    <lineage>
        <taxon>Bacteria</taxon>
        <taxon>Pseudomonadati</taxon>
        <taxon>Pseudomonadota</taxon>
        <taxon>Alphaproteobacteria</taxon>
        <taxon>Hyphomicrobiales</taxon>
        <taxon>Rhizobiaceae</taxon>
        <taxon>Pseudohoeflea</taxon>
    </lineage>
</organism>
<sequence length="793" mass="85255">MMNVLACIVTEHDPWLVLVAAIICVVGAWATLQLFYRACATTAIERAAWLVLTAVIAGAAIWCTHFIAMLGYEPGLPVGFDPVLTIVSLLVAITGVAGGFWVAANGSQRAAAALGGAIVGLAIAVMHYTGMYAYRIQGIVTWNETYLSASLVLSVVLSAAALHVSRHARAARRKEFAAGLLVLAIVGLHFTGMTAFKVDPLHVDAAFSNPAALRAMALAVAAVGLVIVGACWASSLIDTRARAEAADALANMSNGLVMVSHDGTVQLFNRRVLDLFDLDPAKVAIGMPFDDLLGLISSTQGWDAARSERIASTQGRWRTENLAVRLDHHLSDGTVLNIACQPMDGGGAIFTYDDVTEMRESQKKVAHLAFHDALTGLANRRRFADELSKLAGARFALLLIDLDRFKFVNDTFGHAVGDNLLVAVADRLRAVCKDVGQPFRLGGDEISLLIVDDTGSAIEIGEEIVRVLSIPFEIGSEMVSVGCSVGVAFSDTETDQDTIQQMADLALYDAKDKGRGRLAIYQDGMMEEAVRRRRLEADLWVAVEKGQFELHYQPLYQLPDRKVCGFEALIRWQHPENGLIPPNDFIPVAEQSGAILDIGGWVINEACRQLAEWPDDIYVSINVSPVQLRSANILQQVTKALADHQLLPQRVEIELTETAMVESNGEIAAALSGLRALGVRVAMDDFGTGYSSLAHLRSFELDRIKIDRSFVSVSQTDAGAAAVVRAITGMARDLAIETTGEGVETEDQLSKLISLGCGTAQGFFLGKPVRSEQATRLARADRPATGGAAREIA</sequence>
<keyword evidence="6" id="KW-1185">Reference proteome</keyword>
<dbReference type="PROSITE" id="PS50887">
    <property type="entry name" value="GGDEF"/>
    <property type="match status" value="1"/>
</dbReference>
<dbReference type="SMART" id="SM00267">
    <property type="entry name" value="GGDEF"/>
    <property type="match status" value="1"/>
</dbReference>
<reference evidence="5" key="1">
    <citation type="submission" date="2021-07" db="EMBL/GenBank/DDBJ databases">
        <title>Pseudohoeflea marina sp. nov. a polyhydroxyalcanoate-producing bacterium.</title>
        <authorList>
            <person name="Zheng W."/>
            <person name="Yu S."/>
            <person name="Huang Y."/>
        </authorList>
    </citation>
    <scope>NUCLEOTIDE SEQUENCE</scope>
    <source>
        <strain evidence="5">DP4N28-3</strain>
    </source>
</reference>
<dbReference type="NCBIfam" id="TIGR00254">
    <property type="entry name" value="GGDEF"/>
    <property type="match status" value="1"/>
</dbReference>
<dbReference type="SMART" id="SM00052">
    <property type="entry name" value="EAL"/>
    <property type="match status" value="1"/>
</dbReference>
<dbReference type="Pfam" id="PF00563">
    <property type="entry name" value="EAL"/>
    <property type="match status" value="1"/>
</dbReference>
<dbReference type="Proteomes" id="UP001430804">
    <property type="component" value="Unassembled WGS sequence"/>
</dbReference>
<dbReference type="InterPro" id="IPR052155">
    <property type="entry name" value="Biofilm_reg_signaling"/>
</dbReference>